<evidence type="ECO:0000256" key="5">
    <source>
        <dbReference type="ARBA" id="ARBA00012458"/>
    </source>
</evidence>
<dbReference type="EC" id="2.5.1.15" evidence="5 12"/>
<dbReference type="PROSITE" id="PS50972">
    <property type="entry name" value="PTERIN_BINDING"/>
    <property type="match status" value="1"/>
</dbReference>
<dbReference type="PANTHER" id="PTHR20941:SF1">
    <property type="entry name" value="FOLIC ACID SYNTHESIS PROTEIN FOL1"/>
    <property type="match status" value="1"/>
</dbReference>
<keyword evidence="9 12" id="KW-0460">Magnesium</keyword>
<dbReference type="InterPro" id="IPR006390">
    <property type="entry name" value="DHP_synth_dom"/>
</dbReference>
<dbReference type="NCBIfam" id="TIGR01496">
    <property type="entry name" value="DHPS"/>
    <property type="match status" value="1"/>
</dbReference>
<dbReference type="GO" id="GO:0005829">
    <property type="term" value="C:cytosol"/>
    <property type="evidence" value="ECO:0007669"/>
    <property type="project" value="TreeGrafter"/>
</dbReference>
<dbReference type="InterPro" id="IPR000489">
    <property type="entry name" value="Pterin-binding_dom"/>
</dbReference>
<dbReference type="Gene3D" id="3.20.20.20">
    <property type="entry name" value="Dihydropteroate synthase-like"/>
    <property type="match status" value="1"/>
</dbReference>
<dbReference type="InterPro" id="IPR011005">
    <property type="entry name" value="Dihydropteroate_synth-like_sf"/>
</dbReference>
<dbReference type="PROSITE" id="PS00792">
    <property type="entry name" value="DHPS_1"/>
    <property type="match status" value="1"/>
</dbReference>
<evidence type="ECO:0000256" key="10">
    <source>
        <dbReference type="ARBA" id="ARBA00022909"/>
    </source>
</evidence>
<dbReference type="GO" id="GO:0004156">
    <property type="term" value="F:dihydropteroate synthase activity"/>
    <property type="evidence" value="ECO:0007669"/>
    <property type="project" value="UniProtKB-EC"/>
</dbReference>
<keyword evidence="15" id="KW-1185">Reference proteome</keyword>
<dbReference type="RefSeq" id="WP_420844072.1">
    <property type="nucleotide sequence ID" value="NZ_AP021861.1"/>
</dbReference>
<dbReference type="GO" id="GO:0046872">
    <property type="term" value="F:metal ion binding"/>
    <property type="evidence" value="ECO:0007669"/>
    <property type="project" value="UniProtKB-KW"/>
</dbReference>
<dbReference type="AlphaFoldDB" id="A0A5K7XAH0"/>
<evidence type="ECO:0000256" key="6">
    <source>
        <dbReference type="ARBA" id="ARBA00016919"/>
    </source>
</evidence>
<protein>
    <recommendedName>
        <fullName evidence="6 12">Dihydropteroate synthase</fullName>
        <shortName evidence="12">DHPS</shortName>
        <ecNumber evidence="5 12">2.5.1.15</ecNumber>
    </recommendedName>
    <alternativeName>
        <fullName evidence="11 12">Dihydropteroate pyrophosphorylase</fullName>
    </alternativeName>
</protein>
<dbReference type="UniPathway" id="UPA00077">
    <property type="reaction ID" value="UER00156"/>
</dbReference>
<evidence type="ECO:0000313" key="15">
    <source>
        <dbReference type="Proteomes" id="UP000326837"/>
    </source>
</evidence>
<comment type="similarity">
    <text evidence="4 12">Belongs to the DHPS family.</text>
</comment>
<proteinExistence type="inferred from homology"/>
<evidence type="ECO:0000256" key="12">
    <source>
        <dbReference type="RuleBase" id="RU361205"/>
    </source>
</evidence>
<comment type="pathway">
    <text evidence="3 12">Cofactor biosynthesis; tetrahydrofolate biosynthesis; 7,8-dihydrofolate from 2-amino-4-hydroxy-6-hydroxymethyl-7,8-dihydropteridine diphosphate and 4-aminobenzoate: step 1/2.</text>
</comment>
<dbReference type="CDD" id="cd00739">
    <property type="entry name" value="DHPS"/>
    <property type="match status" value="1"/>
</dbReference>
<evidence type="ECO:0000256" key="2">
    <source>
        <dbReference type="ARBA" id="ARBA00001946"/>
    </source>
</evidence>
<comment type="cofactor">
    <cofactor evidence="2 12">
        <name>Mg(2+)</name>
        <dbReference type="ChEBI" id="CHEBI:18420"/>
    </cofactor>
</comment>
<dbReference type="KEGG" id="lpav:PLANPX_1353"/>
<reference evidence="15" key="1">
    <citation type="submission" date="2019-10" db="EMBL/GenBank/DDBJ databases">
        <title>Lacipirellula parvula gen. nov., sp. nov., representing a lineage of planctomycetes widespread in freshwater anoxic habitats, and description of the family Lacipirellulaceae.</title>
        <authorList>
            <person name="Dedysh S.N."/>
            <person name="Kulichevskaya I.S."/>
            <person name="Beletsky A.V."/>
            <person name="Rakitin A.L."/>
            <person name="Mardanov A.V."/>
            <person name="Ivanova A.A."/>
            <person name="Saltykova V.X."/>
            <person name="Rijpstra W.I.C."/>
            <person name="Sinninghe Damste J.S."/>
            <person name="Ravin N.V."/>
        </authorList>
    </citation>
    <scope>NUCLEOTIDE SEQUENCE [LARGE SCALE GENOMIC DNA]</scope>
    <source>
        <strain evidence="15">PX69</strain>
    </source>
</reference>
<keyword evidence="7 12" id="KW-0808">Transferase</keyword>
<dbReference type="PROSITE" id="PS00793">
    <property type="entry name" value="DHPS_2"/>
    <property type="match status" value="1"/>
</dbReference>
<evidence type="ECO:0000313" key="14">
    <source>
        <dbReference type="EMBL" id="BBO31741.1"/>
    </source>
</evidence>
<evidence type="ECO:0000256" key="7">
    <source>
        <dbReference type="ARBA" id="ARBA00022679"/>
    </source>
</evidence>
<dbReference type="SUPFAM" id="SSF51717">
    <property type="entry name" value="Dihydropteroate synthetase-like"/>
    <property type="match status" value="1"/>
</dbReference>
<dbReference type="EMBL" id="AP021861">
    <property type="protein sequence ID" value="BBO31741.1"/>
    <property type="molecule type" value="Genomic_DNA"/>
</dbReference>
<feature type="domain" description="Pterin-binding" evidence="13">
    <location>
        <begin position="34"/>
        <end position="287"/>
    </location>
</feature>
<keyword evidence="10 12" id="KW-0289">Folate biosynthesis</keyword>
<name>A0A5K7XAH0_9BACT</name>
<evidence type="ECO:0000256" key="1">
    <source>
        <dbReference type="ARBA" id="ARBA00000012"/>
    </source>
</evidence>
<dbReference type="PANTHER" id="PTHR20941">
    <property type="entry name" value="FOLATE SYNTHESIS PROTEINS"/>
    <property type="match status" value="1"/>
</dbReference>
<organism evidence="14 15">
    <name type="scientific">Lacipirellula parvula</name>
    <dbReference type="NCBI Taxonomy" id="2650471"/>
    <lineage>
        <taxon>Bacteria</taxon>
        <taxon>Pseudomonadati</taxon>
        <taxon>Planctomycetota</taxon>
        <taxon>Planctomycetia</taxon>
        <taxon>Pirellulales</taxon>
        <taxon>Lacipirellulaceae</taxon>
        <taxon>Lacipirellula</taxon>
    </lineage>
</organism>
<comment type="catalytic activity">
    <reaction evidence="1">
        <text>(7,8-dihydropterin-6-yl)methyl diphosphate + 4-aminobenzoate = 7,8-dihydropteroate + diphosphate</text>
        <dbReference type="Rhea" id="RHEA:19949"/>
        <dbReference type="ChEBI" id="CHEBI:17836"/>
        <dbReference type="ChEBI" id="CHEBI:17839"/>
        <dbReference type="ChEBI" id="CHEBI:33019"/>
        <dbReference type="ChEBI" id="CHEBI:72950"/>
        <dbReference type="EC" id="2.5.1.15"/>
    </reaction>
</comment>
<evidence type="ECO:0000256" key="8">
    <source>
        <dbReference type="ARBA" id="ARBA00022723"/>
    </source>
</evidence>
<gene>
    <name evidence="14" type="ORF">PLANPX_1353</name>
</gene>
<dbReference type="Proteomes" id="UP000326837">
    <property type="component" value="Chromosome"/>
</dbReference>
<dbReference type="GO" id="GO:0046654">
    <property type="term" value="P:tetrahydrofolate biosynthetic process"/>
    <property type="evidence" value="ECO:0007669"/>
    <property type="project" value="UniProtKB-UniPathway"/>
</dbReference>
<evidence type="ECO:0000256" key="3">
    <source>
        <dbReference type="ARBA" id="ARBA00004763"/>
    </source>
</evidence>
<keyword evidence="8 12" id="KW-0479">Metal-binding</keyword>
<evidence type="ECO:0000256" key="11">
    <source>
        <dbReference type="ARBA" id="ARBA00030193"/>
    </source>
</evidence>
<dbReference type="Pfam" id="PF00809">
    <property type="entry name" value="Pterin_bind"/>
    <property type="match status" value="1"/>
</dbReference>
<dbReference type="GO" id="GO:0046656">
    <property type="term" value="P:folic acid biosynthetic process"/>
    <property type="evidence" value="ECO:0007669"/>
    <property type="project" value="UniProtKB-KW"/>
</dbReference>
<evidence type="ECO:0000259" key="13">
    <source>
        <dbReference type="PROSITE" id="PS50972"/>
    </source>
</evidence>
<accession>A0A5K7XAH0</accession>
<evidence type="ECO:0000256" key="4">
    <source>
        <dbReference type="ARBA" id="ARBA00009503"/>
    </source>
</evidence>
<dbReference type="FunFam" id="3.20.20.20:FF:000006">
    <property type="entry name" value="Dihydropteroate synthase"/>
    <property type="match status" value="1"/>
</dbReference>
<dbReference type="InterPro" id="IPR045031">
    <property type="entry name" value="DHP_synth-like"/>
</dbReference>
<evidence type="ECO:0000256" key="9">
    <source>
        <dbReference type="ARBA" id="ARBA00022842"/>
    </source>
</evidence>
<sequence>MSTPSVFPSLSERFPHRAATWRLRTRTLQFGRRPLLMGVINVTPDSFSDGGRFLGLDAAVEQGRRLAAEGADLLDIGGESTRPYADVVPADEELRRVAPVIERLAREVGVPISIDTSKAAVARAALAAGAEVINDVTGLEGDPEMIGVALETEAGVCAMHMQGTPQTMQDDPRYGNVVEEIFDYLRQRRDALLAAGIERERICFDPGVGFGKTHQHNLTLMAHCYRFHELGAPILVGHSRKGFLAKLLGDKEADRDAATAGSALALAGQGVQIVRVHNVRMVREALAAFEACGGIDGREVVLAP</sequence>
<comment type="function">
    <text evidence="12">Catalyzes the condensation of para-aminobenzoate (pABA) with 6-hydroxymethyl-7,8-dihydropterin diphosphate (DHPt-PP) to form 7,8-dihydropteroate (H2Pte), the immediate precursor of folate derivatives.</text>
</comment>